<name>A0A8T1Z6M6_ARASU</name>
<dbReference type="Pfam" id="PF07842">
    <property type="entry name" value="GCFC"/>
    <property type="match status" value="1"/>
</dbReference>
<dbReference type="EMBL" id="JAEFBJ010000011">
    <property type="protein sequence ID" value="KAG7554642.1"/>
    <property type="molecule type" value="Genomic_DNA"/>
</dbReference>
<evidence type="ECO:0000256" key="5">
    <source>
        <dbReference type="SAM" id="MobiDB-lite"/>
    </source>
</evidence>
<keyword evidence="4" id="KW-0175">Coiled coil</keyword>
<dbReference type="OrthoDB" id="1678450at2759"/>
<comment type="similarity">
    <text evidence="2">Belongs to the GCF family.</text>
</comment>
<evidence type="ECO:0000256" key="4">
    <source>
        <dbReference type="SAM" id="Coils"/>
    </source>
</evidence>
<keyword evidence="3" id="KW-0539">Nucleus</keyword>
<protein>
    <submittedName>
        <fullName evidence="7">GC-rich sequence DNA-binding factor-like domain</fullName>
    </submittedName>
</protein>
<keyword evidence="7" id="KW-0238">DNA-binding</keyword>
<evidence type="ECO:0000313" key="7">
    <source>
        <dbReference type="EMBL" id="KAG7554642.1"/>
    </source>
</evidence>
<feature type="coiled-coil region" evidence="4">
    <location>
        <begin position="240"/>
        <end position="267"/>
    </location>
</feature>
<evidence type="ECO:0000256" key="2">
    <source>
        <dbReference type="ARBA" id="ARBA00010801"/>
    </source>
</evidence>
<dbReference type="GO" id="GO:0005634">
    <property type="term" value="C:nucleus"/>
    <property type="evidence" value="ECO:0007669"/>
    <property type="project" value="UniProtKB-SubCell"/>
</dbReference>
<organism evidence="7 8">
    <name type="scientific">Arabidopsis suecica</name>
    <name type="common">Swedish thale-cress</name>
    <name type="synonym">Cardaminopsis suecica</name>
    <dbReference type="NCBI Taxonomy" id="45249"/>
    <lineage>
        <taxon>Eukaryota</taxon>
        <taxon>Viridiplantae</taxon>
        <taxon>Streptophyta</taxon>
        <taxon>Embryophyta</taxon>
        <taxon>Tracheophyta</taxon>
        <taxon>Spermatophyta</taxon>
        <taxon>Magnoliopsida</taxon>
        <taxon>eudicotyledons</taxon>
        <taxon>Gunneridae</taxon>
        <taxon>Pentapetalae</taxon>
        <taxon>rosids</taxon>
        <taxon>malvids</taxon>
        <taxon>Brassicales</taxon>
        <taxon>Brassicaceae</taxon>
        <taxon>Camelineae</taxon>
        <taxon>Arabidopsis</taxon>
    </lineage>
</organism>
<gene>
    <name evidence="7" type="ORF">ISN44_As11g008650</name>
</gene>
<dbReference type="AlphaFoldDB" id="A0A8T1Z6M6"/>
<reference evidence="7 8" key="1">
    <citation type="submission" date="2020-12" db="EMBL/GenBank/DDBJ databases">
        <title>Concerted genomic and epigenomic changes stabilize Arabidopsis allopolyploids.</title>
        <authorList>
            <person name="Chen Z."/>
        </authorList>
    </citation>
    <scope>NUCLEOTIDE SEQUENCE [LARGE SCALE GENOMIC DNA]</scope>
    <source>
        <strain evidence="7">As9502</strain>
        <tissue evidence="7">Leaf</tissue>
    </source>
</reference>
<evidence type="ECO:0000256" key="3">
    <source>
        <dbReference type="ARBA" id="ARBA00023242"/>
    </source>
</evidence>
<dbReference type="Proteomes" id="UP000694251">
    <property type="component" value="Chromosome 11"/>
</dbReference>
<evidence type="ECO:0000256" key="1">
    <source>
        <dbReference type="ARBA" id="ARBA00004123"/>
    </source>
</evidence>
<dbReference type="PANTHER" id="PTHR12214">
    <property type="entry name" value="GC-RICH SEQUENCE DNA-BINDING FACTOR"/>
    <property type="match status" value="1"/>
</dbReference>
<dbReference type="InterPro" id="IPR012890">
    <property type="entry name" value="GCFC2-like"/>
</dbReference>
<accession>A0A8T1Z6M6</accession>
<evidence type="ECO:0000259" key="6">
    <source>
        <dbReference type="Pfam" id="PF07842"/>
    </source>
</evidence>
<comment type="caution">
    <text evidence="7">The sequence shown here is derived from an EMBL/GenBank/DDBJ whole genome shotgun (WGS) entry which is preliminary data.</text>
</comment>
<feature type="compositionally biased region" description="Basic and acidic residues" evidence="5">
    <location>
        <begin position="12"/>
        <end position="21"/>
    </location>
</feature>
<keyword evidence="8" id="KW-1185">Reference proteome</keyword>
<dbReference type="GO" id="GO:0000398">
    <property type="term" value="P:mRNA splicing, via spliceosome"/>
    <property type="evidence" value="ECO:0007669"/>
    <property type="project" value="InterPro"/>
</dbReference>
<dbReference type="PANTHER" id="PTHR12214:SF0">
    <property type="entry name" value="LD29489P"/>
    <property type="match status" value="1"/>
</dbReference>
<feature type="domain" description="GCF C-terminal" evidence="6">
    <location>
        <begin position="395"/>
        <end position="596"/>
    </location>
</feature>
<proteinExistence type="inferred from homology"/>
<feature type="region of interest" description="Disordered" evidence="5">
    <location>
        <begin position="1"/>
        <end position="60"/>
    </location>
</feature>
<dbReference type="GO" id="GO:0003677">
    <property type="term" value="F:DNA binding"/>
    <property type="evidence" value="ECO:0007669"/>
    <property type="project" value="UniProtKB-KW"/>
</dbReference>
<sequence length="706" mass="78500">MGTKQPRNYRRRCNDEIDGKDATAAAKPSSSDLYSSKRTKLPANDAAKGRDHAKPSWRIDLPGGFSTVAPDGSYTQEQKQQSLKEQSWDERPMEVVFNGEPLRSIGMNGLFHVFNCPMPQTDDDKKASLDRYFNAYDENVNSRNARTFKKGVGNERSHRTVSTSGIPLASMPIVSVPCTNVVDDALPDELAKKLKEPYAKTDENLTASFAATESCQSAPVDKYVFMQELSDLRSDFRYFMQENGSLIKEIEDQMKEITERHASAILERRTAADDDEMVLVGAAVKAAMAALNKQGNSNSAIAASAASSSIRQQTNQPVQRREVEQRAAAPQKRRARFENKRASAVEVDGYSLIIEGDSSTDESDSETSAYKETRDRLLECADKILSDASVVYSQLSRMKTIFKRCARDYPSACRSSYKSLTVPSIYSPYVRLELLRWDPLHQHVDFSDMNWHGLLFDYEIGNGFAPVCTDPNFVSELVEYVAIPILHHRIVRCWDILSTRETRNAVAATSLVASYVYSSSKALAKLSVALRARLVEAITAISVPTWDPQVSKAVPNAPQVAAYRFGTSVRLMRNICMWKDIMELPVLEKLALSDLLGGKVLPHVRSIASESNMHDAVTRTEMIVASLSGVWTGPSVTRAHSRLLQPLVDCTLTLGRILEKRLASGLVDTETTGLARRLKKILVELHEHGHAGEIVRAFNLKEAVQI</sequence>
<evidence type="ECO:0000313" key="8">
    <source>
        <dbReference type="Proteomes" id="UP000694251"/>
    </source>
</evidence>
<feature type="region of interest" description="Disordered" evidence="5">
    <location>
        <begin position="304"/>
        <end position="340"/>
    </location>
</feature>
<dbReference type="InterPro" id="IPR022783">
    <property type="entry name" value="GCFC_dom"/>
</dbReference>
<comment type="subcellular location">
    <subcellularLocation>
        <location evidence="1">Nucleus</location>
    </subcellularLocation>
</comment>